<organism evidence="7 8">
    <name type="scientific">Moniliophthora roreri</name>
    <name type="common">Frosty pod rot fungus</name>
    <name type="synonym">Monilia roreri</name>
    <dbReference type="NCBI Taxonomy" id="221103"/>
    <lineage>
        <taxon>Eukaryota</taxon>
        <taxon>Fungi</taxon>
        <taxon>Dikarya</taxon>
        <taxon>Basidiomycota</taxon>
        <taxon>Agaricomycotina</taxon>
        <taxon>Agaricomycetes</taxon>
        <taxon>Agaricomycetidae</taxon>
        <taxon>Agaricales</taxon>
        <taxon>Marasmiineae</taxon>
        <taxon>Marasmiaceae</taxon>
        <taxon>Moniliophthora</taxon>
    </lineage>
</organism>
<dbReference type="GO" id="GO:0006457">
    <property type="term" value="P:protein folding"/>
    <property type="evidence" value="ECO:0007669"/>
    <property type="project" value="TreeGrafter"/>
</dbReference>
<dbReference type="SUPFAM" id="SSF52833">
    <property type="entry name" value="Thioredoxin-like"/>
    <property type="match status" value="2"/>
</dbReference>
<gene>
    <name evidence="7" type="ORF">WG66_187</name>
</gene>
<accession>A0A0W0GFB1</accession>
<dbReference type="InterPro" id="IPR013766">
    <property type="entry name" value="Thioredoxin_domain"/>
</dbReference>
<dbReference type="InterPro" id="IPR051063">
    <property type="entry name" value="PDI"/>
</dbReference>
<evidence type="ECO:0000256" key="1">
    <source>
        <dbReference type="ARBA" id="ARBA00006347"/>
    </source>
</evidence>
<dbReference type="Proteomes" id="UP000054988">
    <property type="component" value="Unassembled WGS sequence"/>
</dbReference>
<feature type="chain" id="PRO_5006902646" description="Thioredoxin domain-containing protein" evidence="5">
    <location>
        <begin position="28"/>
        <end position="587"/>
    </location>
</feature>
<dbReference type="PROSITE" id="PS00194">
    <property type="entry name" value="THIOREDOXIN_1"/>
    <property type="match status" value="1"/>
</dbReference>
<feature type="domain" description="Thioredoxin" evidence="6">
    <location>
        <begin position="17"/>
        <end position="133"/>
    </location>
</feature>
<evidence type="ECO:0000313" key="7">
    <source>
        <dbReference type="EMBL" id="KTB47242.1"/>
    </source>
</evidence>
<comment type="similarity">
    <text evidence="1">Belongs to the protein disulfide isomerase family.</text>
</comment>
<keyword evidence="4" id="KW-0812">Transmembrane</keyword>
<dbReference type="InterPro" id="IPR036249">
    <property type="entry name" value="Thioredoxin-like_sf"/>
</dbReference>
<feature type="domain" description="Thioredoxin" evidence="6">
    <location>
        <begin position="142"/>
        <end position="264"/>
    </location>
</feature>
<comment type="caution">
    <text evidence="7">The sequence shown here is derived from an EMBL/GenBank/DDBJ whole genome shotgun (WGS) entry which is preliminary data.</text>
</comment>
<keyword evidence="4" id="KW-0472">Membrane</keyword>
<dbReference type="PANTHER" id="PTHR45672:SF3">
    <property type="entry name" value="THIOREDOXIN DOMAIN-CONTAINING PROTEIN 5"/>
    <property type="match status" value="1"/>
</dbReference>
<keyword evidence="4" id="KW-1133">Transmembrane helix</keyword>
<feature type="region of interest" description="Disordered" evidence="3">
    <location>
        <begin position="129"/>
        <end position="159"/>
    </location>
</feature>
<dbReference type="InterPro" id="IPR017937">
    <property type="entry name" value="Thioredoxin_CS"/>
</dbReference>
<evidence type="ECO:0000259" key="6">
    <source>
        <dbReference type="PROSITE" id="PS51352"/>
    </source>
</evidence>
<sequence length="587" mass="65945">MGWLWKLSLYLSASTTLLASLALPVSTKELEPGNFKTTIEKGVWFIEHYSPYCSHCKRFKPTWDMLVQENESQSNPGVRLAQVNCAVHGDLCNENDVTGYPQLNLYRDGEFVETFEGRREADLLREFLKKHAHPDPEPETTTPPAEEEPKQPVRPPLNPTGEVLVLDPSNFHRTLELGPTFVKFYAPWCGHCKKLAPTWLSLAHSLQNKLNVAEVNCEAHSSLCTAEDVQGYPTLIYYTAGSKTEYNGGRKLEQLKAFAEKASGSASISVTPEELDKQVEREDVVYALLYQSSETGLVSALSPLFLPLLGSPTIVTVRDPPQPLLERLSLPTTSQWHLVALKDHDMNTPAAAYSSSLTATALADKERSKAISEWLFDNRLPTTIELTRDTFQSVMNAPSKPLVVVAAMSSHNQDKVRSKMEEIGRRWRARTHGSGVALGKKAERRVVFARMDVEKWQDWMKSMYGVKPKKSHELEDVDVFIADHQNLQYANTDPEGSQLRLTDASSIFSALEGVVNGKVNWHNSENVVERTARYLNAKLTSIETYVVNNPMHAVFFVMAVAAVVVMALRRLLADDPMDRYEKRDRLD</sequence>
<name>A0A0W0GFB1_MONRR</name>
<evidence type="ECO:0000256" key="4">
    <source>
        <dbReference type="SAM" id="Phobius"/>
    </source>
</evidence>
<dbReference type="Pfam" id="PF00085">
    <property type="entry name" value="Thioredoxin"/>
    <property type="match status" value="2"/>
</dbReference>
<dbReference type="GO" id="GO:0003756">
    <property type="term" value="F:protein disulfide isomerase activity"/>
    <property type="evidence" value="ECO:0007669"/>
    <property type="project" value="TreeGrafter"/>
</dbReference>
<dbReference type="Gene3D" id="3.40.30.10">
    <property type="entry name" value="Glutaredoxin"/>
    <property type="match status" value="3"/>
</dbReference>
<proteinExistence type="inferred from homology"/>
<dbReference type="GO" id="GO:0005783">
    <property type="term" value="C:endoplasmic reticulum"/>
    <property type="evidence" value="ECO:0007669"/>
    <property type="project" value="TreeGrafter"/>
</dbReference>
<dbReference type="EMBL" id="LATX01000082">
    <property type="protein sequence ID" value="KTB47242.1"/>
    <property type="molecule type" value="Genomic_DNA"/>
</dbReference>
<evidence type="ECO:0000313" key="8">
    <source>
        <dbReference type="Proteomes" id="UP000054988"/>
    </source>
</evidence>
<reference evidence="7 8" key="1">
    <citation type="submission" date="2015-12" db="EMBL/GenBank/DDBJ databases">
        <title>Draft genome sequence of Moniliophthora roreri, the causal agent of frosty pod rot of cacao.</title>
        <authorList>
            <person name="Aime M.C."/>
            <person name="Diaz-Valderrama J.R."/>
            <person name="Kijpornyongpan T."/>
            <person name="Phillips-Mora W."/>
        </authorList>
    </citation>
    <scope>NUCLEOTIDE SEQUENCE [LARGE SCALE GENOMIC DNA]</scope>
    <source>
        <strain evidence="7 8">MCA 2952</strain>
    </source>
</reference>
<evidence type="ECO:0000256" key="5">
    <source>
        <dbReference type="SAM" id="SignalP"/>
    </source>
</evidence>
<evidence type="ECO:0000256" key="2">
    <source>
        <dbReference type="ARBA" id="ARBA00022729"/>
    </source>
</evidence>
<dbReference type="PANTHER" id="PTHR45672">
    <property type="entry name" value="PROTEIN DISULFIDE-ISOMERASE C17H9.14C-RELATED"/>
    <property type="match status" value="1"/>
</dbReference>
<dbReference type="AlphaFoldDB" id="A0A0W0GFB1"/>
<keyword evidence="2 5" id="KW-0732">Signal</keyword>
<dbReference type="eggNOG" id="KOG0191">
    <property type="taxonomic scope" value="Eukaryota"/>
</dbReference>
<feature type="transmembrane region" description="Helical" evidence="4">
    <location>
        <begin position="551"/>
        <end position="572"/>
    </location>
</feature>
<protein>
    <recommendedName>
        <fullName evidence="6">Thioredoxin domain-containing protein</fullName>
    </recommendedName>
</protein>
<evidence type="ECO:0000256" key="3">
    <source>
        <dbReference type="SAM" id="MobiDB-lite"/>
    </source>
</evidence>
<dbReference type="PRINTS" id="PR00421">
    <property type="entry name" value="THIOREDOXIN"/>
</dbReference>
<feature type="signal peptide" evidence="5">
    <location>
        <begin position="1"/>
        <end position="27"/>
    </location>
</feature>
<dbReference type="PROSITE" id="PS51352">
    <property type="entry name" value="THIOREDOXIN_2"/>
    <property type="match status" value="2"/>
</dbReference>